<feature type="compositionally biased region" description="Basic and acidic residues" evidence="1">
    <location>
        <begin position="20"/>
        <end position="49"/>
    </location>
</feature>
<dbReference type="AlphaFoldDB" id="A0A0D8YB21"/>
<reference evidence="4" key="2">
    <citation type="journal article" date="2016" name="Sci. Rep.">
        <title>Dictyocaulus viviparus genome, variome and transcriptome elucidate lungworm biology and support future intervention.</title>
        <authorList>
            <person name="McNulty S.N."/>
            <person name="Strube C."/>
            <person name="Rosa B.A."/>
            <person name="Martin J.C."/>
            <person name="Tyagi R."/>
            <person name="Choi Y.J."/>
            <person name="Wang Q."/>
            <person name="Hallsworth Pepin K."/>
            <person name="Zhang X."/>
            <person name="Ozersky P."/>
            <person name="Wilson R.K."/>
            <person name="Sternberg P.W."/>
            <person name="Gasser R.B."/>
            <person name="Mitreva M."/>
        </authorList>
    </citation>
    <scope>NUCLEOTIDE SEQUENCE [LARGE SCALE GENOMIC DNA]</scope>
    <source>
        <strain evidence="4">HannoverDv2000</strain>
    </source>
</reference>
<protein>
    <recommendedName>
        <fullName evidence="2">C2H2-type domain-containing protein</fullName>
    </recommendedName>
</protein>
<organism evidence="3 4">
    <name type="scientific">Dictyocaulus viviparus</name>
    <name type="common">Bovine lungworm</name>
    <dbReference type="NCBI Taxonomy" id="29172"/>
    <lineage>
        <taxon>Eukaryota</taxon>
        <taxon>Metazoa</taxon>
        <taxon>Ecdysozoa</taxon>
        <taxon>Nematoda</taxon>
        <taxon>Chromadorea</taxon>
        <taxon>Rhabditida</taxon>
        <taxon>Rhabditina</taxon>
        <taxon>Rhabditomorpha</taxon>
        <taxon>Strongyloidea</taxon>
        <taxon>Metastrongylidae</taxon>
        <taxon>Dictyocaulus</taxon>
    </lineage>
</organism>
<feature type="domain" description="C2H2-type" evidence="2">
    <location>
        <begin position="112"/>
        <end position="134"/>
    </location>
</feature>
<dbReference type="EMBL" id="KN716154">
    <property type="protein sequence ID" value="KJH53204.1"/>
    <property type="molecule type" value="Genomic_DNA"/>
</dbReference>
<dbReference type="PANTHER" id="PTHR31434:SF2">
    <property type="entry name" value="S PHASE CYCLIN A-ASSOCIATED PROTEIN IN THE ENDOPLASMIC RETICULUM"/>
    <property type="match status" value="1"/>
</dbReference>
<proteinExistence type="predicted"/>
<dbReference type="Proteomes" id="UP000053766">
    <property type="component" value="Unassembled WGS sequence"/>
</dbReference>
<evidence type="ECO:0000259" key="2">
    <source>
        <dbReference type="PROSITE" id="PS00028"/>
    </source>
</evidence>
<dbReference type="InterPro" id="IPR013087">
    <property type="entry name" value="Znf_C2H2_type"/>
</dbReference>
<keyword evidence="4" id="KW-1185">Reference proteome</keyword>
<feature type="region of interest" description="Disordered" evidence="1">
    <location>
        <begin position="1"/>
        <end position="49"/>
    </location>
</feature>
<sequence length="255" mass="29766">MQVIAERKEARHAHLAAQRNEQERIRSEKRKQQQEKLTEHRIADAEENESLRKRIQEKIELSCRRHEQTLEDVRIRAQELSSPRPPSGCRWSWSFVDTSHWPSDLPGTNFKCSLCGCELSTEFQAVSHIISKMHLSKTCSGNSDVMTEDLEKEFCSLILQPLTLRCSDDDQSELNWRKKRLKIKQRLAARNKKVVSAEDTAIHPVFLQIKSVRELTNLISKFQQKRNKVEDSTLHSFERILGDTCKDTDFQVFYS</sequence>
<accession>A0A0D8YB21</accession>
<dbReference type="PANTHER" id="PTHR31434">
    <property type="entry name" value="S PHASE CYCLIN A-ASSOCIATED PROTEIN IN THE ENDOPLASMIC RETICULUM"/>
    <property type="match status" value="1"/>
</dbReference>
<reference evidence="3 4" key="1">
    <citation type="submission" date="2013-11" db="EMBL/GenBank/DDBJ databases">
        <title>Draft genome of the bovine lungworm Dictyocaulus viviparus.</title>
        <authorList>
            <person name="Mitreva M."/>
        </authorList>
    </citation>
    <scope>NUCLEOTIDE SEQUENCE [LARGE SCALE GENOMIC DNA]</scope>
    <source>
        <strain evidence="3 4">HannoverDv2000</strain>
    </source>
</reference>
<name>A0A0D8YB21_DICVI</name>
<dbReference type="PROSITE" id="PS00028">
    <property type="entry name" value="ZINC_FINGER_C2H2_1"/>
    <property type="match status" value="1"/>
</dbReference>
<dbReference type="OrthoDB" id="5877745at2759"/>
<gene>
    <name evidence="3" type="ORF">DICVIV_00515</name>
</gene>
<evidence type="ECO:0000313" key="4">
    <source>
        <dbReference type="Proteomes" id="UP000053766"/>
    </source>
</evidence>
<evidence type="ECO:0000256" key="1">
    <source>
        <dbReference type="SAM" id="MobiDB-lite"/>
    </source>
</evidence>
<evidence type="ECO:0000313" key="3">
    <source>
        <dbReference type="EMBL" id="KJH53204.1"/>
    </source>
</evidence>